<dbReference type="Proteomes" id="UP000005481">
    <property type="component" value="Unassembled WGS sequence"/>
</dbReference>
<proteinExistence type="predicted"/>
<keyword evidence="2" id="KW-1185">Reference proteome</keyword>
<organism evidence="1 2">
    <name type="scientific">Anaeroglobus geminatus F0357</name>
    <dbReference type="NCBI Taxonomy" id="861450"/>
    <lineage>
        <taxon>Bacteria</taxon>
        <taxon>Bacillati</taxon>
        <taxon>Bacillota</taxon>
        <taxon>Negativicutes</taxon>
        <taxon>Veillonellales</taxon>
        <taxon>Veillonellaceae</taxon>
        <taxon>Anaeroglobus</taxon>
    </lineage>
</organism>
<name>G9YHB8_9FIRM</name>
<evidence type="ECO:0000313" key="1">
    <source>
        <dbReference type="EMBL" id="EHM41059.1"/>
    </source>
</evidence>
<evidence type="ECO:0000313" key="2">
    <source>
        <dbReference type="Proteomes" id="UP000005481"/>
    </source>
</evidence>
<accession>G9YHB8</accession>
<gene>
    <name evidence="1" type="ORF">HMPREF0080_01045</name>
</gene>
<dbReference type="AlphaFoldDB" id="G9YHB8"/>
<dbReference type="HOGENOM" id="CLU_3303790_0_0_9"/>
<sequence>MNFSEISFILFYFCRKNDNILALIAINNLYNIHSYKIQQ</sequence>
<dbReference type="EMBL" id="AGCJ01000039">
    <property type="protein sequence ID" value="EHM41059.1"/>
    <property type="molecule type" value="Genomic_DNA"/>
</dbReference>
<protein>
    <submittedName>
        <fullName evidence="1">Uncharacterized protein</fullName>
    </submittedName>
</protein>
<reference evidence="1 2" key="1">
    <citation type="submission" date="2011-08" db="EMBL/GenBank/DDBJ databases">
        <authorList>
            <person name="Weinstock G."/>
            <person name="Sodergren E."/>
            <person name="Clifton S."/>
            <person name="Fulton L."/>
            <person name="Fulton B."/>
            <person name="Courtney L."/>
            <person name="Fronick C."/>
            <person name="Harrison M."/>
            <person name="Strong C."/>
            <person name="Farmer C."/>
            <person name="Delahaunty K."/>
            <person name="Markovic C."/>
            <person name="Hall O."/>
            <person name="Minx P."/>
            <person name="Tomlinson C."/>
            <person name="Mitreva M."/>
            <person name="Hou S."/>
            <person name="Chen J."/>
            <person name="Wollam A."/>
            <person name="Pepin K.H."/>
            <person name="Johnson M."/>
            <person name="Bhonagiri V."/>
            <person name="Zhang X."/>
            <person name="Suruliraj S."/>
            <person name="Warren W."/>
            <person name="Chinwalla A."/>
            <person name="Mardis E.R."/>
            <person name="Wilson R.K."/>
        </authorList>
    </citation>
    <scope>NUCLEOTIDE SEQUENCE [LARGE SCALE GENOMIC DNA]</scope>
    <source>
        <strain evidence="1 2">F0357</strain>
    </source>
</reference>
<comment type="caution">
    <text evidence="1">The sequence shown here is derived from an EMBL/GenBank/DDBJ whole genome shotgun (WGS) entry which is preliminary data.</text>
</comment>